<feature type="domain" description="ABC transporter" evidence="11">
    <location>
        <begin position="1333"/>
        <end position="1577"/>
    </location>
</feature>
<evidence type="ECO:0000256" key="6">
    <source>
        <dbReference type="ARBA" id="ARBA00022840"/>
    </source>
</evidence>
<evidence type="ECO:0000256" key="10">
    <source>
        <dbReference type="SAM" id="Phobius"/>
    </source>
</evidence>
<evidence type="ECO:0000259" key="11">
    <source>
        <dbReference type="PROSITE" id="PS50893"/>
    </source>
</evidence>
<dbReference type="Gene3D" id="1.20.1560.10">
    <property type="entry name" value="ABC transporter type 1, transmembrane domain"/>
    <property type="match status" value="2"/>
</dbReference>
<evidence type="ECO:0000313" key="13">
    <source>
        <dbReference type="EMBL" id="TCD64099.1"/>
    </source>
</evidence>
<dbReference type="FunFam" id="3.40.50.300:FF:001354">
    <property type="entry name" value="ATP-binding cassette (ABC) transporter, putative"/>
    <property type="match status" value="1"/>
</dbReference>
<dbReference type="EMBL" id="RWJN01000256">
    <property type="protein sequence ID" value="TCD64099.1"/>
    <property type="molecule type" value="Genomic_DNA"/>
</dbReference>
<protein>
    <recommendedName>
        <fullName evidence="15">Multidrug resistance-associated ABC transporter</fullName>
    </recommendedName>
</protein>
<feature type="transmembrane region" description="Helical" evidence="10">
    <location>
        <begin position="1054"/>
        <end position="1077"/>
    </location>
</feature>
<dbReference type="GO" id="GO:0005524">
    <property type="term" value="F:ATP binding"/>
    <property type="evidence" value="ECO:0007669"/>
    <property type="project" value="UniProtKB-KW"/>
</dbReference>
<dbReference type="PROSITE" id="PS00211">
    <property type="entry name" value="ABC_TRANSPORTER_1"/>
    <property type="match status" value="1"/>
</dbReference>
<evidence type="ECO:0000256" key="9">
    <source>
        <dbReference type="SAM" id="MobiDB-lite"/>
    </source>
</evidence>
<reference evidence="13 14" key="1">
    <citation type="submission" date="2018-11" db="EMBL/GenBank/DDBJ databases">
        <title>Genome assembly of Steccherinum ochraceum LE-BIN_3174, the white-rot fungus of the Steccherinaceae family (The Residual Polyporoid clade, Polyporales, Basidiomycota).</title>
        <authorList>
            <person name="Fedorova T.V."/>
            <person name="Glazunova O.A."/>
            <person name="Landesman E.O."/>
            <person name="Moiseenko K.V."/>
            <person name="Psurtseva N.V."/>
            <person name="Savinova O.S."/>
            <person name="Shakhova N.V."/>
            <person name="Tyazhelova T.V."/>
            <person name="Vasina D.V."/>
        </authorList>
    </citation>
    <scope>NUCLEOTIDE SEQUENCE [LARGE SCALE GENOMIC DNA]</scope>
    <source>
        <strain evidence="13 14">LE-BIN_3174</strain>
    </source>
</reference>
<feature type="transmembrane region" description="Helical" evidence="10">
    <location>
        <begin position="184"/>
        <end position="203"/>
    </location>
</feature>
<dbReference type="InterPro" id="IPR036640">
    <property type="entry name" value="ABC1_TM_sf"/>
</dbReference>
<dbReference type="Pfam" id="PF00664">
    <property type="entry name" value="ABC_membrane"/>
    <property type="match status" value="2"/>
</dbReference>
<keyword evidence="4" id="KW-0677">Repeat</keyword>
<feature type="transmembrane region" description="Helical" evidence="10">
    <location>
        <begin position="6"/>
        <end position="26"/>
    </location>
</feature>
<feature type="transmembrane region" description="Helical" evidence="10">
    <location>
        <begin position="320"/>
        <end position="340"/>
    </location>
</feature>
<comment type="subcellular location">
    <subcellularLocation>
        <location evidence="1">Membrane</location>
        <topology evidence="1">Multi-pass membrane protein</topology>
    </subcellularLocation>
</comment>
<keyword evidence="14" id="KW-1185">Reference proteome</keyword>
<dbReference type="Pfam" id="PF00005">
    <property type="entry name" value="ABC_tran"/>
    <property type="match status" value="2"/>
</dbReference>
<accession>A0A4R0RH43</accession>
<dbReference type="GO" id="GO:0016887">
    <property type="term" value="F:ATP hydrolysis activity"/>
    <property type="evidence" value="ECO:0007669"/>
    <property type="project" value="InterPro"/>
</dbReference>
<dbReference type="SMART" id="SM00382">
    <property type="entry name" value="AAA"/>
    <property type="match status" value="2"/>
</dbReference>
<evidence type="ECO:0000256" key="5">
    <source>
        <dbReference type="ARBA" id="ARBA00022741"/>
    </source>
</evidence>
<feature type="transmembrane region" description="Helical" evidence="10">
    <location>
        <begin position="360"/>
        <end position="384"/>
    </location>
</feature>
<feature type="domain" description="ABC transmembrane type-1" evidence="12">
    <location>
        <begin position="1020"/>
        <end position="1297"/>
    </location>
</feature>
<keyword evidence="2" id="KW-0813">Transport</keyword>
<dbReference type="OrthoDB" id="6500128at2759"/>
<dbReference type="CDD" id="cd03244">
    <property type="entry name" value="ABCC_MRP_domain2"/>
    <property type="match status" value="1"/>
</dbReference>
<feature type="domain" description="ABC transmembrane type-1" evidence="12">
    <location>
        <begin position="323"/>
        <end position="643"/>
    </location>
</feature>
<evidence type="ECO:0000256" key="1">
    <source>
        <dbReference type="ARBA" id="ARBA00004141"/>
    </source>
</evidence>
<dbReference type="FunFam" id="1.20.1560.10:FF:000013">
    <property type="entry name" value="ABC transporter C family member 2"/>
    <property type="match status" value="1"/>
</dbReference>
<sequence length="1594" mass="174826">MPEFHLPVAVALAVTALCSWGQFLIFGEGEGKIRLPTNSQDSEVEPLQKDPFDVTKPEDYLDGEPLNEAAFWARMRLQKLGLATVFGLIFAIQAVLLGWAVVDQDNVNIATQSLHVAFALYLLTITALAVNKEYGAHATTIIHLAALTFVAASCLGTLALIPSEPIPVTQAIQFLALSVSVPKGLWYTTVALYLVAAFLSFTIRRGPALHFPSENIYSEKTLMKLTSRYEDNVCGVTGAAVWEVFLFSYTTKVVMLGNNSESLEIADLPIVPANMRAATIYAGMRNAMQKWKLSIGKWKPQPGSGWTLAYRLTRFNVPTLTMVVFLAAVSAVLWYAPALFLRKVVQYIELDPDRSDRAWGWFYCAGLFFSNAVCQLISGQLWSISTTTLQVGLKIQLNTILFAKTLVRKDVASSAGPAQDKDKDADGKTPASGTATPVEEDAKDKKDDNEDDFSSKAQIMTLMTTDVDRVSDFAWHIFTLVDSPVEIVVATLFLYNLLGVSCFIGLAVTCLFLPLNHLAGKVVVGAQDNLMKARDERVSLMNEILGGIRMLKFMAWERSFEKRVMKIRDRELKYQNLNYLIEVLWNAIWNASPILVTLVSFWHFTVVRGQILTPSIAFTSISVFAEMKFALNALPETLINLLQSLVSMRRIEKYLHGAEVKPVPALSSEPTPVALQSATITWPQDRTRGASSAPSVASTPKAKFMLIDLSLEFPHGELSLICGKLGSGKTLLLLALLGEADLLTGQLVCPRSPPDAIASFTGVHVPAEEWVVEGICAYVPQSAWLRNASIRDNILFDLPYVCALQSDLRILEDGDMSEIGERGVNLSGGQKARVSLARAVYSRASVLFLDDVLSAVDAHTAHHLFFECLKGDLMRGRTIILVSHHVQLCAPGASYVVALDNGRVQFQGDREAFQKSNVLSTLSQSNATDPTDIKDEAQIPSVEEVADEKIGEASVGQSSETSSTVVAPTSVVAAADTKPETKAPRKLVEEEKRAVGRISTDIWLTYVKACGGVLYWITFALSLLLAAASPVLENGWLKIWSGAAVNPETAKPPIFYVSVYAAVTGVGLVLTTLRYFVLYRGGINASRVLYRRLLEGVLFANIRFHDTVSRGRLLNRFGKDFEGVDSNLPDNFGRSIMFGLSAITSFITVGIIGGPPFILASILLGTVYYNVGKVYGQTSRDMRRLDSVTRSPLYSIYGETIAGVTVLRAFGASSKFLRDMMRCVDTNANPYYWMWGVNRWLSARFNLLSSAVLGVAGFAAVLSPSISASTAGLALTFASTITNDLLFLVRRFVGLEQSMVAVERIKEFSEIQREPPEFIEPRPAASWPSSGAIKCKDLVIRYAPDLPNVLHNLNFEIKPGEKVGVLGRTGSGKSTLALSFFRFVEPTEGKILVDDTDISKIGLTDLRSKLTIIPQDPTILSGTLRSTLDVFDEYEDAEIYEALRRVHLIPSEGTVADDDAVNANVFRNLDSSVSEGGDNFSTGEKQLLCMARAILKRTKVLVMDEATASVDYATDELIGKTIRHEFADSTILTIAHRLRTIIDYDRVMLLDQGRIAEFDKPAVLLQDTSSKFYSLCKATGKSELAVLKKMAGVQ</sequence>
<feature type="transmembrane region" description="Helical" evidence="10">
    <location>
        <begin position="1013"/>
        <end position="1032"/>
    </location>
</feature>
<dbReference type="InterPro" id="IPR017871">
    <property type="entry name" value="ABC_transporter-like_CS"/>
</dbReference>
<dbReference type="STRING" id="92696.A0A4R0RH43"/>
<dbReference type="InterPro" id="IPR003439">
    <property type="entry name" value="ABC_transporter-like_ATP-bd"/>
</dbReference>
<evidence type="ECO:0000256" key="3">
    <source>
        <dbReference type="ARBA" id="ARBA00022692"/>
    </source>
</evidence>
<dbReference type="InterPro" id="IPR011527">
    <property type="entry name" value="ABC1_TM_dom"/>
</dbReference>
<dbReference type="SUPFAM" id="SSF90123">
    <property type="entry name" value="ABC transporter transmembrane region"/>
    <property type="match status" value="2"/>
</dbReference>
<evidence type="ECO:0000259" key="12">
    <source>
        <dbReference type="PROSITE" id="PS50929"/>
    </source>
</evidence>
<feature type="transmembrane region" description="Helical" evidence="10">
    <location>
        <begin position="114"/>
        <end position="130"/>
    </location>
</feature>
<dbReference type="SUPFAM" id="SSF52540">
    <property type="entry name" value="P-loop containing nucleoside triphosphate hydrolases"/>
    <property type="match status" value="2"/>
</dbReference>
<dbReference type="GO" id="GO:0140359">
    <property type="term" value="F:ABC-type transporter activity"/>
    <property type="evidence" value="ECO:0007669"/>
    <property type="project" value="InterPro"/>
</dbReference>
<comment type="caution">
    <text evidence="13">The sequence shown here is derived from an EMBL/GenBank/DDBJ whole genome shotgun (WGS) entry which is preliminary data.</text>
</comment>
<evidence type="ECO:0008006" key="15">
    <source>
        <dbReference type="Google" id="ProtNLM"/>
    </source>
</evidence>
<dbReference type="GO" id="GO:0000329">
    <property type="term" value="C:fungal-type vacuole membrane"/>
    <property type="evidence" value="ECO:0007669"/>
    <property type="project" value="TreeGrafter"/>
</dbReference>
<feature type="transmembrane region" description="Helical" evidence="10">
    <location>
        <begin position="577"/>
        <end position="605"/>
    </location>
</feature>
<feature type="transmembrane region" description="Helical" evidence="10">
    <location>
        <begin position="1138"/>
        <end position="1171"/>
    </location>
</feature>
<dbReference type="PANTHER" id="PTHR24223:SF353">
    <property type="entry name" value="ABC TRANSPORTER ATP-BINDING PROTEIN_PERMEASE VMR1-RELATED"/>
    <property type="match status" value="1"/>
</dbReference>
<evidence type="ECO:0000256" key="2">
    <source>
        <dbReference type="ARBA" id="ARBA00022448"/>
    </source>
</evidence>
<keyword evidence="3 10" id="KW-0812">Transmembrane</keyword>
<feature type="transmembrane region" description="Helical" evidence="10">
    <location>
        <begin position="142"/>
        <end position="161"/>
    </location>
</feature>
<dbReference type="InterPro" id="IPR003593">
    <property type="entry name" value="AAA+_ATPase"/>
</dbReference>
<dbReference type="InterPro" id="IPR050173">
    <property type="entry name" value="ABC_transporter_C-like"/>
</dbReference>
<dbReference type="InterPro" id="IPR027417">
    <property type="entry name" value="P-loop_NTPase"/>
</dbReference>
<dbReference type="CDD" id="cd18604">
    <property type="entry name" value="ABC_6TM_VMR1_D2_like"/>
    <property type="match status" value="1"/>
</dbReference>
<keyword evidence="6" id="KW-0067">ATP-binding</keyword>
<evidence type="ECO:0000256" key="7">
    <source>
        <dbReference type="ARBA" id="ARBA00022989"/>
    </source>
</evidence>
<proteinExistence type="predicted"/>
<keyword evidence="5" id="KW-0547">Nucleotide-binding</keyword>
<dbReference type="Proteomes" id="UP000292702">
    <property type="component" value="Unassembled WGS sequence"/>
</dbReference>
<evidence type="ECO:0000256" key="8">
    <source>
        <dbReference type="ARBA" id="ARBA00023136"/>
    </source>
</evidence>
<dbReference type="Gene3D" id="3.40.50.300">
    <property type="entry name" value="P-loop containing nucleotide triphosphate hydrolases"/>
    <property type="match status" value="2"/>
</dbReference>
<feature type="region of interest" description="Disordered" evidence="9">
    <location>
        <begin position="415"/>
        <end position="451"/>
    </location>
</feature>
<feature type="transmembrane region" description="Helical" evidence="10">
    <location>
        <begin position="80"/>
        <end position="102"/>
    </location>
</feature>
<feature type="transmembrane region" description="Helical" evidence="10">
    <location>
        <begin position="493"/>
        <end position="518"/>
    </location>
</feature>
<keyword evidence="8 10" id="KW-0472">Membrane</keyword>
<dbReference type="PANTHER" id="PTHR24223">
    <property type="entry name" value="ATP-BINDING CASSETTE SUB-FAMILY C"/>
    <property type="match status" value="1"/>
</dbReference>
<evidence type="ECO:0000256" key="4">
    <source>
        <dbReference type="ARBA" id="ARBA00022737"/>
    </source>
</evidence>
<dbReference type="PROSITE" id="PS50893">
    <property type="entry name" value="ABC_TRANSPORTER_2"/>
    <property type="match status" value="2"/>
</dbReference>
<organism evidence="13 14">
    <name type="scientific">Steccherinum ochraceum</name>
    <dbReference type="NCBI Taxonomy" id="92696"/>
    <lineage>
        <taxon>Eukaryota</taxon>
        <taxon>Fungi</taxon>
        <taxon>Dikarya</taxon>
        <taxon>Basidiomycota</taxon>
        <taxon>Agaricomycotina</taxon>
        <taxon>Agaricomycetes</taxon>
        <taxon>Polyporales</taxon>
        <taxon>Steccherinaceae</taxon>
        <taxon>Steccherinum</taxon>
    </lineage>
</organism>
<keyword evidence="7 10" id="KW-1133">Transmembrane helix</keyword>
<dbReference type="PROSITE" id="PS50929">
    <property type="entry name" value="ABC_TM1F"/>
    <property type="match status" value="2"/>
</dbReference>
<evidence type="ECO:0000313" key="14">
    <source>
        <dbReference type="Proteomes" id="UP000292702"/>
    </source>
</evidence>
<feature type="domain" description="ABC transporter" evidence="11">
    <location>
        <begin position="691"/>
        <end position="926"/>
    </location>
</feature>
<dbReference type="CDD" id="cd18596">
    <property type="entry name" value="ABC_6TM_VMR1_D1_like"/>
    <property type="match status" value="1"/>
</dbReference>
<feature type="transmembrane region" description="Helical" evidence="10">
    <location>
        <begin position="1191"/>
        <end position="1211"/>
    </location>
</feature>
<name>A0A4R0RH43_9APHY</name>
<gene>
    <name evidence="13" type="ORF">EIP91_004541</name>
</gene>
<feature type="transmembrane region" description="Helical" evidence="10">
    <location>
        <begin position="1243"/>
        <end position="1262"/>
    </location>
</feature>
<dbReference type="CDD" id="cd03250">
    <property type="entry name" value="ABCC_MRP_domain1"/>
    <property type="match status" value="1"/>
</dbReference>